<sequence length="124" mass="14670">MVSFFTLVDAFQETESHKYGPQSNESYPNFFFREQVEYLAKGKCLGPEEFPGELENEIREHMDKINEMMKEFEEKFGMERVRVKEEFILSSPAGEIQYEEGDIIRVPKELAEERDELVPFLRTC</sequence>
<dbReference type="AlphaFoldDB" id="A0A656YV92"/>
<organism evidence="1 2">
    <name type="scientific">candidate division MSBL1 archaeon SCGC-AAA259J03</name>
    <dbReference type="NCBI Taxonomy" id="1698269"/>
    <lineage>
        <taxon>Archaea</taxon>
        <taxon>Methanobacteriati</taxon>
        <taxon>Methanobacteriota</taxon>
        <taxon>candidate division MSBL1</taxon>
    </lineage>
</organism>
<proteinExistence type="predicted"/>
<dbReference type="Proteomes" id="UP000070257">
    <property type="component" value="Unassembled WGS sequence"/>
</dbReference>
<evidence type="ECO:0000313" key="1">
    <source>
        <dbReference type="EMBL" id="KXA96090.1"/>
    </source>
</evidence>
<dbReference type="EMBL" id="LHXT01000131">
    <property type="protein sequence ID" value="KXA96090.1"/>
    <property type="molecule type" value="Genomic_DNA"/>
</dbReference>
<accession>A0A656YV92</accession>
<keyword evidence="2" id="KW-1185">Reference proteome</keyword>
<evidence type="ECO:0000313" key="2">
    <source>
        <dbReference type="Proteomes" id="UP000070257"/>
    </source>
</evidence>
<reference evidence="1 2" key="1">
    <citation type="journal article" date="2016" name="Sci. Rep.">
        <title>Metabolic traits of an uncultured archaeal lineage -MSBL1- from brine pools of the Red Sea.</title>
        <authorList>
            <person name="Mwirichia R."/>
            <person name="Alam I."/>
            <person name="Rashid M."/>
            <person name="Vinu M."/>
            <person name="Ba-Alawi W."/>
            <person name="Anthony Kamau A."/>
            <person name="Kamanda Ngugi D."/>
            <person name="Goker M."/>
            <person name="Klenk H.P."/>
            <person name="Bajic V."/>
            <person name="Stingl U."/>
        </authorList>
    </citation>
    <scope>NUCLEOTIDE SEQUENCE [LARGE SCALE GENOMIC DNA]</scope>
    <source>
        <strain evidence="1">SCGC-AAA259J03</strain>
    </source>
</reference>
<comment type="caution">
    <text evidence="1">The sequence shown here is derived from an EMBL/GenBank/DDBJ whole genome shotgun (WGS) entry which is preliminary data.</text>
</comment>
<protein>
    <submittedName>
        <fullName evidence="1">Uncharacterized protein</fullName>
    </submittedName>
</protein>
<name>A0A656YV92_9EURY</name>
<gene>
    <name evidence="1" type="ORF">AKJ39_05095</name>
</gene>